<feature type="transmembrane region" description="Helical" evidence="7">
    <location>
        <begin position="101"/>
        <end position="121"/>
    </location>
</feature>
<dbReference type="Proteomes" id="UP000427108">
    <property type="component" value="Chromosome"/>
</dbReference>
<gene>
    <name evidence="9" type="ORF">GJ746_02060</name>
</gene>
<reference evidence="9 10" key="1">
    <citation type="submission" date="2019-11" db="EMBL/GenBank/DDBJ databases">
        <title>Isolation and Application of One Kind of P-Hydroxybenzoic Acid Degrading Bacterium in Mitigating Cropping Obstacle of Cucumber.</title>
        <authorList>
            <person name="Wu F."/>
            <person name="An Y."/>
        </authorList>
    </citation>
    <scope>NUCLEOTIDE SEQUENCE [LARGE SCALE GENOMIC DNA]</scope>
    <source>
        <strain evidence="9 10">P620</strain>
    </source>
</reference>
<evidence type="ECO:0000313" key="10">
    <source>
        <dbReference type="Proteomes" id="UP000427108"/>
    </source>
</evidence>
<feature type="domain" description="EamA" evidence="8">
    <location>
        <begin position="7"/>
        <end position="145"/>
    </location>
</feature>
<dbReference type="AlphaFoldDB" id="A0A6B8MTM6"/>
<evidence type="ECO:0000256" key="3">
    <source>
        <dbReference type="ARBA" id="ARBA00022475"/>
    </source>
</evidence>
<feature type="transmembrane region" description="Helical" evidence="7">
    <location>
        <begin position="213"/>
        <end position="235"/>
    </location>
</feature>
<evidence type="ECO:0000256" key="6">
    <source>
        <dbReference type="ARBA" id="ARBA00023136"/>
    </source>
</evidence>
<feature type="transmembrane region" description="Helical" evidence="7">
    <location>
        <begin position="39"/>
        <end position="59"/>
    </location>
</feature>
<proteinExistence type="inferred from homology"/>
<dbReference type="InterPro" id="IPR037185">
    <property type="entry name" value="EmrE-like"/>
</dbReference>
<comment type="subcellular location">
    <subcellularLocation>
        <location evidence="1">Cell membrane</location>
        <topology evidence="1">Multi-pass membrane protein</topology>
    </subcellularLocation>
</comment>
<keyword evidence="4 7" id="KW-0812">Transmembrane</keyword>
<organism evidence="9 10">
    <name type="scientific">Klebsiella oxytoca</name>
    <dbReference type="NCBI Taxonomy" id="571"/>
    <lineage>
        <taxon>Bacteria</taxon>
        <taxon>Pseudomonadati</taxon>
        <taxon>Pseudomonadota</taxon>
        <taxon>Gammaproteobacteria</taxon>
        <taxon>Enterobacterales</taxon>
        <taxon>Enterobacteriaceae</taxon>
        <taxon>Klebsiella/Raoultella group</taxon>
        <taxon>Klebsiella</taxon>
    </lineage>
</organism>
<comment type="similarity">
    <text evidence="2">Belongs to the EamA transporter family.</text>
</comment>
<dbReference type="InterPro" id="IPR000620">
    <property type="entry name" value="EamA_dom"/>
</dbReference>
<feature type="domain" description="EamA" evidence="8">
    <location>
        <begin position="158"/>
        <end position="287"/>
    </location>
</feature>
<feature type="transmembrane region" description="Helical" evidence="7">
    <location>
        <begin position="247"/>
        <end position="266"/>
    </location>
</feature>
<keyword evidence="6 7" id="KW-0472">Membrane</keyword>
<dbReference type="SUPFAM" id="SSF103481">
    <property type="entry name" value="Multidrug resistance efflux transporter EmrE"/>
    <property type="match status" value="2"/>
</dbReference>
<feature type="transmembrane region" description="Helical" evidence="7">
    <location>
        <begin position="7"/>
        <end position="27"/>
    </location>
</feature>
<dbReference type="PANTHER" id="PTHR22911">
    <property type="entry name" value="ACYL-MALONYL CONDENSING ENZYME-RELATED"/>
    <property type="match status" value="1"/>
</dbReference>
<feature type="transmembrane region" description="Helical" evidence="7">
    <location>
        <begin position="181"/>
        <end position="201"/>
    </location>
</feature>
<evidence type="ECO:0000256" key="2">
    <source>
        <dbReference type="ARBA" id="ARBA00007362"/>
    </source>
</evidence>
<dbReference type="OrthoDB" id="8611655at2"/>
<evidence type="ECO:0000256" key="7">
    <source>
        <dbReference type="SAM" id="Phobius"/>
    </source>
</evidence>
<feature type="transmembrane region" description="Helical" evidence="7">
    <location>
        <begin position="128"/>
        <end position="145"/>
    </location>
</feature>
<protein>
    <submittedName>
        <fullName evidence="9">EamA family transporter</fullName>
    </submittedName>
</protein>
<dbReference type="RefSeq" id="WP_154678717.1">
    <property type="nucleotide sequence ID" value="NZ_CP046115.1"/>
</dbReference>
<keyword evidence="3" id="KW-1003">Cell membrane</keyword>
<dbReference type="GO" id="GO:0005886">
    <property type="term" value="C:plasma membrane"/>
    <property type="evidence" value="ECO:0007669"/>
    <property type="project" value="UniProtKB-SubCell"/>
</dbReference>
<evidence type="ECO:0000256" key="4">
    <source>
        <dbReference type="ARBA" id="ARBA00022692"/>
    </source>
</evidence>
<evidence type="ECO:0000256" key="1">
    <source>
        <dbReference type="ARBA" id="ARBA00004651"/>
    </source>
</evidence>
<name>A0A6B8MTM6_KLEOX</name>
<accession>A0A6B8MTM6</accession>
<feature type="transmembrane region" description="Helical" evidence="7">
    <location>
        <begin position="151"/>
        <end position="174"/>
    </location>
</feature>
<evidence type="ECO:0000313" key="9">
    <source>
        <dbReference type="EMBL" id="QGN36161.1"/>
    </source>
</evidence>
<keyword evidence="5 7" id="KW-1133">Transmembrane helix</keyword>
<evidence type="ECO:0000259" key="8">
    <source>
        <dbReference type="Pfam" id="PF00892"/>
    </source>
</evidence>
<evidence type="ECO:0000256" key="5">
    <source>
        <dbReference type="ARBA" id="ARBA00022989"/>
    </source>
</evidence>
<sequence>MKSGKYIGIIYALLAAIFNGTVGVMSVKLFQAGLSSSEVAFYKCLIGLFIVLAVIIFSGKIKHAVQFIKSKWIVGLVCAFLGFFILYHFETKAYTTTNVSTVVFVLFGSATVFSFLLSAVAEKRMLSFNELITIVLSLCGLYLIFAQGGGINMALNEGLICAIIAGLGYGGFLFLSRKLNFGAGIPQMFTLLFFGSIYLFIPFDKAVDISSLTLWSIALLVLLAILPTIGGFWCTTKALTLTSSQSVQLIELSEPVFAILFSLLILGQQPTLAQVAGGGLIFASIFLHEFNIIERLLSSGRFKKAI</sequence>
<feature type="transmembrane region" description="Helical" evidence="7">
    <location>
        <begin position="272"/>
        <end position="293"/>
    </location>
</feature>
<dbReference type="Pfam" id="PF00892">
    <property type="entry name" value="EamA"/>
    <property type="match status" value="2"/>
</dbReference>
<dbReference type="EMBL" id="CP046115">
    <property type="protein sequence ID" value="QGN36161.1"/>
    <property type="molecule type" value="Genomic_DNA"/>
</dbReference>
<feature type="transmembrane region" description="Helical" evidence="7">
    <location>
        <begin position="71"/>
        <end position="89"/>
    </location>
</feature>